<name>A0A0V1FX28_TRIPS</name>
<protein>
    <submittedName>
        <fullName evidence="1">Uncharacterized protein</fullName>
    </submittedName>
</protein>
<sequence>MVEYPMFFSADFVCLPDTALILLSLIQHIHIGRYRSTYSNQHINQQWNNNKRISPTADCNKIFFLEQIIINEKSLT</sequence>
<accession>A0A0V1FX28</accession>
<evidence type="ECO:0000313" key="2">
    <source>
        <dbReference type="Proteomes" id="UP000054995"/>
    </source>
</evidence>
<dbReference type="EMBL" id="JYDT01000020">
    <property type="protein sequence ID" value="KRY90615.1"/>
    <property type="molecule type" value="Genomic_DNA"/>
</dbReference>
<dbReference type="Proteomes" id="UP000054995">
    <property type="component" value="Unassembled WGS sequence"/>
</dbReference>
<comment type="caution">
    <text evidence="1">The sequence shown here is derived from an EMBL/GenBank/DDBJ whole genome shotgun (WGS) entry which is preliminary data.</text>
</comment>
<evidence type="ECO:0000313" key="1">
    <source>
        <dbReference type="EMBL" id="KRY90615.1"/>
    </source>
</evidence>
<dbReference type="AlphaFoldDB" id="A0A0V1FX28"/>
<gene>
    <name evidence="1" type="ORF">T4D_1698</name>
</gene>
<organism evidence="1 2">
    <name type="scientific">Trichinella pseudospiralis</name>
    <name type="common">Parasitic roundworm</name>
    <dbReference type="NCBI Taxonomy" id="6337"/>
    <lineage>
        <taxon>Eukaryota</taxon>
        <taxon>Metazoa</taxon>
        <taxon>Ecdysozoa</taxon>
        <taxon>Nematoda</taxon>
        <taxon>Enoplea</taxon>
        <taxon>Dorylaimia</taxon>
        <taxon>Trichinellida</taxon>
        <taxon>Trichinellidae</taxon>
        <taxon>Trichinella</taxon>
    </lineage>
</organism>
<proteinExistence type="predicted"/>
<keyword evidence="2" id="KW-1185">Reference proteome</keyword>
<reference evidence="1 2" key="1">
    <citation type="submission" date="2015-01" db="EMBL/GenBank/DDBJ databases">
        <title>Evolution of Trichinella species and genotypes.</title>
        <authorList>
            <person name="Korhonen P.K."/>
            <person name="Edoardo P."/>
            <person name="Giuseppe L.R."/>
            <person name="Gasser R.B."/>
        </authorList>
    </citation>
    <scope>NUCLEOTIDE SEQUENCE [LARGE SCALE GENOMIC DNA]</scope>
    <source>
        <strain evidence="1">ISS470</strain>
    </source>
</reference>